<dbReference type="OrthoDB" id="9786431at2"/>
<reference evidence="8 9" key="1">
    <citation type="submission" date="2015-04" db="EMBL/GenBank/DDBJ databases">
        <title>Buchnera aphidicola assembly.</title>
        <authorList>
            <person name="Zhang Y."/>
        </authorList>
    </citation>
    <scope>NUCLEOTIDE SEQUENCE [LARGE SCALE GENOMIC DNA]</scope>
    <source>
        <strain evidence="8 9">SC</strain>
    </source>
</reference>
<keyword evidence="9" id="KW-1185">Reference proteome</keyword>
<evidence type="ECO:0000256" key="5">
    <source>
        <dbReference type="ARBA" id="ARBA00022729"/>
    </source>
</evidence>
<sequence>MSKKILLKYVFIMFSLIILNTHADKIRDLITIQGTRDNQLIGYGLIAGLNGTGDDTTNIPYTVNTLKNMLAQLGIEFSSEKNIQLKNIAAVMVTAKYPSFIHKGQKIDVFVSSIGNAKSLKGGILLMTPLRSINNQIYAIAQGSITVNEQHYPQNLILSNSDNQYNSGKIIDGAIVEKEMSVNFGNKKIVILQLNNEDFALVQKISDKINNQYPNSSIALNSRTIQLYTPKNNTSQVRMLSNIQNIEIDLPVQDAKVIINTKTGDIVMNREVKINSCAVAHGNISMIINDAKHHRRHFEPVIYESSNHLKEINNRSDYYNENEVKYINQAVNLNNIVHALNSLGIKPVELISILQAMHDVGCLRAKIEVI</sequence>
<dbReference type="AlphaFoldDB" id="A0A172WDM9"/>
<dbReference type="EMBL" id="CP011299">
    <property type="protein sequence ID" value="ANF17090.1"/>
    <property type="molecule type" value="Genomic_DNA"/>
</dbReference>
<evidence type="ECO:0000256" key="6">
    <source>
        <dbReference type="ARBA" id="ARBA00023143"/>
    </source>
</evidence>
<protein>
    <recommendedName>
        <fullName evidence="7">Flagellar P-ring protein</fullName>
    </recommendedName>
    <alternativeName>
        <fullName evidence="7">Basal body P-ring protein</fullName>
    </alternativeName>
</protein>
<dbReference type="PANTHER" id="PTHR30381:SF0">
    <property type="entry name" value="FLAGELLAR P-RING PROTEIN"/>
    <property type="match status" value="1"/>
</dbReference>
<dbReference type="GO" id="GO:0071973">
    <property type="term" value="P:bacterial-type flagellum-dependent cell motility"/>
    <property type="evidence" value="ECO:0007669"/>
    <property type="project" value="InterPro"/>
</dbReference>
<dbReference type="GO" id="GO:0005198">
    <property type="term" value="F:structural molecule activity"/>
    <property type="evidence" value="ECO:0007669"/>
    <property type="project" value="InterPro"/>
</dbReference>
<evidence type="ECO:0000313" key="8">
    <source>
        <dbReference type="EMBL" id="ANF17090.1"/>
    </source>
</evidence>
<keyword evidence="8" id="KW-0282">Flagellum</keyword>
<organism evidence="8 9">
    <name type="scientific">Buchnera aphidicola subsp. Schlechtendalia chinensis</name>
    <dbReference type="NCBI Taxonomy" id="118110"/>
    <lineage>
        <taxon>Bacteria</taxon>
        <taxon>Pseudomonadati</taxon>
        <taxon>Pseudomonadota</taxon>
        <taxon>Gammaproteobacteria</taxon>
        <taxon>Enterobacterales</taxon>
        <taxon>Erwiniaceae</taxon>
        <taxon>Buchnera</taxon>
    </lineage>
</organism>
<keyword evidence="8" id="KW-0969">Cilium</keyword>
<evidence type="ECO:0000313" key="9">
    <source>
        <dbReference type="Proteomes" id="UP000077654"/>
    </source>
</evidence>
<proteinExistence type="inferred from homology"/>
<comment type="subcellular location">
    <subcellularLocation>
        <location evidence="2 7">Bacterial flagellum basal body</location>
    </subcellularLocation>
</comment>
<keyword evidence="8" id="KW-0966">Cell projection</keyword>
<keyword evidence="6 7" id="KW-0975">Bacterial flagellum</keyword>
<name>A0A172WDM9_BUCSC</name>
<evidence type="ECO:0000256" key="2">
    <source>
        <dbReference type="ARBA" id="ARBA00004117"/>
    </source>
</evidence>
<keyword evidence="5" id="KW-0732">Signal</keyword>
<comment type="similarity">
    <text evidence="3 7">Belongs to the FlgI family.</text>
</comment>
<evidence type="ECO:0000256" key="7">
    <source>
        <dbReference type="HAMAP-Rule" id="MF_00416"/>
    </source>
</evidence>
<accession>A0A172WDM9</accession>
<dbReference type="PANTHER" id="PTHR30381">
    <property type="entry name" value="FLAGELLAR P-RING PERIPLASMIC PROTEIN FLGI"/>
    <property type="match status" value="1"/>
</dbReference>
<dbReference type="InterPro" id="IPR001782">
    <property type="entry name" value="Flag_FlgI"/>
</dbReference>
<evidence type="ECO:0000256" key="4">
    <source>
        <dbReference type="ARBA" id="ARBA00011439"/>
    </source>
</evidence>
<dbReference type="STRING" id="118110.XW81_01585"/>
<evidence type="ECO:0000256" key="1">
    <source>
        <dbReference type="ARBA" id="ARBA00002591"/>
    </source>
</evidence>
<dbReference type="GO" id="GO:0030288">
    <property type="term" value="C:outer membrane-bounded periplasmic space"/>
    <property type="evidence" value="ECO:0007669"/>
    <property type="project" value="InterPro"/>
</dbReference>
<dbReference type="RefSeq" id="WP_075474211.1">
    <property type="nucleotide sequence ID" value="NZ_CP011299.1"/>
</dbReference>
<dbReference type="PRINTS" id="PR01010">
    <property type="entry name" value="FLGPRINGFLGI"/>
</dbReference>
<dbReference type="PATRIC" id="fig|118110.3.peg.318"/>
<comment type="function">
    <text evidence="1 7">Assembles around the rod to form the L-ring and probably protects the motor/basal body from shearing forces during rotation.</text>
</comment>
<dbReference type="NCBIfam" id="NF003676">
    <property type="entry name" value="PRK05303.1"/>
    <property type="match status" value="1"/>
</dbReference>
<dbReference type="Pfam" id="PF02119">
    <property type="entry name" value="FlgI"/>
    <property type="match status" value="1"/>
</dbReference>
<dbReference type="HAMAP" id="MF_00416">
    <property type="entry name" value="FlgI"/>
    <property type="match status" value="1"/>
</dbReference>
<dbReference type="GO" id="GO:0009428">
    <property type="term" value="C:bacterial-type flagellum basal body, distal rod, P ring"/>
    <property type="evidence" value="ECO:0007669"/>
    <property type="project" value="InterPro"/>
</dbReference>
<evidence type="ECO:0000256" key="3">
    <source>
        <dbReference type="ARBA" id="ARBA00008994"/>
    </source>
</evidence>
<comment type="subunit">
    <text evidence="4 7">The basal body constitutes a major portion of the flagellar organelle and consists of four rings (L,P,S, and M) mounted on a central rod.</text>
</comment>
<gene>
    <name evidence="7 8" type="primary">flgI</name>
    <name evidence="8" type="ORF">XW81_01585</name>
</gene>
<dbReference type="Proteomes" id="UP000077654">
    <property type="component" value="Chromosome"/>
</dbReference>